<dbReference type="RefSeq" id="WP_158203033.1">
    <property type="nucleotide sequence ID" value="NZ_WSZK01000006.1"/>
</dbReference>
<feature type="domain" description="Rieske" evidence="7">
    <location>
        <begin position="186"/>
        <end position="280"/>
    </location>
</feature>
<dbReference type="OrthoDB" id="5623at2157"/>
<gene>
    <name evidence="8" type="ORF">GQS65_02165</name>
</gene>
<name>A0A6B0GH75_9EURY</name>
<proteinExistence type="predicted"/>
<evidence type="ECO:0000259" key="7">
    <source>
        <dbReference type="PROSITE" id="PS51296"/>
    </source>
</evidence>
<feature type="region of interest" description="Disordered" evidence="6">
    <location>
        <begin position="40"/>
        <end position="65"/>
    </location>
</feature>
<evidence type="ECO:0000256" key="1">
    <source>
        <dbReference type="ARBA" id="ARBA00022714"/>
    </source>
</evidence>
<evidence type="ECO:0000256" key="2">
    <source>
        <dbReference type="ARBA" id="ARBA00022723"/>
    </source>
</evidence>
<keyword evidence="5" id="KW-1015">Disulfide bond</keyword>
<organism evidence="8 9">
    <name type="scientific">Halomarina oriensis</name>
    <dbReference type="NCBI Taxonomy" id="671145"/>
    <lineage>
        <taxon>Archaea</taxon>
        <taxon>Methanobacteriati</taxon>
        <taxon>Methanobacteriota</taxon>
        <taxon>Stenosarchaea group</taxon>
        <taxon>Halobacteria</taxon>
        <taxon>Halobacteriales</taxon>
        <taxon>Natronomonadaceae</taxon>
        <taxon>Halomarina</taxon>
    </lineage>
</organism>
<dbReference type="GO" id="GO:0046872">
    <property type="term" value="F:metal ion binding"/>
    <property type="evidence" value="ECO:0007669"/>
    <property type="project" value="UniProtKB-KW"/>
</dbReference>
<dbReference type="PROSITE" id="PS51296">
    <property type="entry name" value="RIESKE"/>
    <property type="match status" value="1"/>
</dbReference>
<reference evidence="8 9" key="1">
    <citation type="submission" date="2019-12" db="EMBL/GenBank/DDBJ databases">
        <title>Halocatena pleomorpha gen. nov. sp. nov., an extremely halophilic archaeon of family Halobacteriaceae isolated from saltpan soil.</title>
        <authorList>
            <person name="Pal Y."/>
            <person name="Verma A."/>
            <person name="Krishnamurthi S."/>
            <person name="Kumar P."/>
        </authorList>
    </citation>
    <scope>NUCLEOTIDE SEQUENCE [LARGE SCALE GENOMIC DNA]</scope>
    <source>
        <strain evidence="8 9">JCM 16495</strain>
    </source>
</reference>
<evidence type="ECO:0000256" key="5">
    <source>
        <dbReference type="ARBA" id="ARBA00023157"/>
    </source>
</evidence>
<keyword evidence="4" id="KW-0411">Iron-sulfur</keyword>
<dbReference type="EMBL" id="WSZK01000006">
    <property type="protein sequence ID" value="MWG33307.1"/>
    <property type="molecule type" value="Genomic_DNA"/>
</dbReference>
<comment type="caution">
    <text evidence="8">The sequence shown here is derived from an EMBL/GenBank/DDBJ whole genome shotgun (WGS) entry which is preliminary data.</text>
</comment>
<dbReference type="InterPro" id="IPR017941">
    <property type="entry name" value="Rieske_2Fe-2S"/>
</dbReference>
<dbReference type="SUPFAM" id="SSF50022">
    <property type="entry name" value="ISP domain"/>
    <property type="match status" value="1"/>
</dbReference>
<dbReference type="InterPro" id="IPR036922">
    <property type="entry name" value="Rieske_2Fe-2S_sf"/>
</dbReference>
<dbReference type="Gene3D" id="2.102.10.10">
    <property type="entry name" value="Rieske [2Fe-2S] iron-sulphur domain"/>
    <property type="match status" value="1"/>
</dbReference>
<dbReference type="GO" id="GO:0051537">
    <property type="term" value="F:2 iron, 2 sulfur cluster binding"/>
    <property type="evidence" value="ECO:0007669"/>
    <property type="project" value="UniProtKB-KW"/>
</dbReference>
<keyword evidence="3" id="KW-0408">Iron</keyword>
<protein>
    <submittedName>
        <fullName evidence="8">Rieske 2Fe-2S domain-containing protein</fullName>
    </submittedName>
</protein>
<dbReference type="AlphaFoldDB" id="A0A6B0GH75"/>
<keyword evidence="2" id="KW-0479">Metal-binding</keyword>
<evidence type="ECO:0000256" key="6">
    <source>
        <dbReference type="SAM" id="MobiDB-lite"/>
    </source>
</evidence>
<dbReference type="InterPro" id="IPR006311">
    <property type="entry name" value="TAT_signal"/>
</dbReference>
<dbReference type="PROSITE" id="PS51318">
    <property type="entry name" value="TAT"/>
    <property type="match status" value="1"/>
</dbReference>
<sequence>MADDDKYPNETGRRRFVKGVVGAGALAAVGTGGAAAVGTATNRSGSGGGITSFRGIENTDGPAPRGMPIVPVEVGDDGVISGVWPEVQEVDEGGQTIQVAEMDIGGVTYSTEWFQYCGVQTYEGIEPGYESDNILRSAPSPPPAYTWQTEAYSGGDPLNIADFEDYRTYGNGIGSSGLGKPAMATWRSQDTESTIPVQVLRSPRVEEMAQNDEFVAAATDQGVMAWLDKCTHFCCVPAFKGYEGSAGFDAEDRVYCQCHQSVYNPFSIVESSFVSLPRPE</sequence>
<evidence type="ECO:0000256" key="3">
    <source>
        <dbReference type="ARBA" id="ARBA00023004"/>
    </source>
</evidence>
<dbReference type="InterPro" id="IPR014349">
    <property type="entry name" value="Rieske_Fe-S_prot"/>
</dbReference>
<evidence type="ECO:0000313" key="9">
    <source>
        <dbReference type="Proteomes" id="UP000451471"/>
    </source>
</evidence>
<dbReference type="Proteomes" id="UP000451471">
    <property type="component" value="Unassembled WGS sequence"/>
</dbReference>
<dbReference type="PANTHER" id="PTHR10134">
    <property type="entry name" value="CYTOCHROME B-C1 COMPLEX SUBUNIT RIESKE, MITOCHONDRIAL"/>
    <property type="match status" value="1"/>
</dbReference>
<accession>A0A6B0GH75</accession>
<keyword evidence="9" id="KW-1185">Reference proteome</keyword>
<evidence type="ECO:0000313" key="8">
    <source>
        <dbReference type="EMBL" id="MWG33307.1"/>
    </source>
</evidence>
<evidence type="ECO:0000256" key="4">
    <source>
        <dbReference type="ARBA" id="ARBA00023014"/>
    </source>
</evidence>
<keyword evidence="1" id="KW-0001">2Fe-2S</keyword>